<organism evidence="2 3">
    <name type="scientific">Smittium culicis</name>
    <dbReference type="NCBI Taxonomy" id="133412"/>
    <lineage>
        <taxon>Eukaryota</taxon>
        <taxon>Fungi</taxon>
        <taxon>Fungi incertae sedis</taxon>
        <taxon>Zoopagomycota</taxon>
        <taxon>Kickxellomycotina</taxon>
        <taxon>Harpellomycetes</taxon>
        <taxon>Harpellales</taxon>
        <taxon>Legeriomycetaceae</taxon>
        <taxon>Smittium</taxon>
    </lineage>
</organism>
<sequence>MGKTERDSIKLIFRRPNNSILFQRGAYRIRKSVNEKIENSGYENKISTDEPIDTQGKGKESKERSRQTNKEGGDKYTQPLLIPRKSSSYGSISLVLTIDDYKAVRTKKFISFTKKRLDLSFKIIDTCIGKSNMVERQPTELEWKIFSTGDRRSGTFYRRQRFELRNCSGMQALLKPMEAAAVSTSNKFKGAISYSLCTKAATDTGKKFFSTL</sequence>
<dbReference type="EMBL" id="LSSN01003172">
    <property type="protein sequence ID" value="OMJ14182.1"/>
    <property type="molecule type" value="Genomic_DNA"/>
</dbReference>
<protein>
    <submittedName>
        <fullName evidence="2">Uncharacterized protein</fullName>
    </submittedName>
</protein>
<name>A0A1R1XHS5_9FUNG</name>
<gene>
    <name evidence="2" type="ORF">AYI70_g8040</name>
</gene>
<evidence type="ECO:0000313" key="2">
    <source>
        <dbReference type="EMBL" id="OMJ14182.1"/>
    </source>
</evidence>
<accession>A0A1R1XHS5</accession>
<evidence type="ECO:0000313" key="3">
    <source>
        <dbReference type="Proteomes" id="UP000187283"/>
    </source>
</evidence>
<comment type="caution">
    <text evidence="2">The sequence shown here is derived from an EMBL/GenBank/DDBJ whole genome shotgun (WGS) entry which is preliminary data.</text>
</comment>
<feature type="compositionally biased region" description="Basic and acidic residues" evidence="1">
    <location>
        <begin position="56"/>
        <end position="74"/>
    </location>
</feature>
<dbReference type="OrthoDB" id="10547429at2759"/>
<keyword evidence="3" id="KW-1185">Reference proteome</keyword>
<dbReference type="Proteomes" id="UP000187283">
    <property type="component" value="Unassembled WGS sequence"/>
</dbReference>
<dbReference type="AlphaFoldDB" id="A0A1R1XHS5"/>
<reference evidence="2 3" key="1">
    <citation type="submission" date="2017-01" db="EMBL/GenBank/DDBJ databases">
        <authorList>
            <person name="Mah S.A."/>
            <person name="Swanson W.J."/>
            <person name="Moy G.W."/>
            <person name="Vacquier V.D."/>
        </authorList>
    </citation>
    <scope>NUCLEOTIDE SEQUENCE [LARGE SCALE GENOMIC DNA]</scope>
    <source>
        <strain evidence="2 3">GSMNP</strain>
    </source>
</reference>
<feature type="region of interest" description="Disordered" evidence="1">
    <location>
        <begin position="38"/>
        <end position="80"/>
    </location>
</feature>
<evidence type="ECO:0000256" key="1">
    <source>
        <dbReference type="SAM" id="MobiDB-lite"/>
    </source>
</evidence>
<proteinExistence type="predicted"/>